<keyword evidence="2" id="KW-1185">Reference proteome</keyword>
<dbReference type="EMBL" id="ACOP02000057">
    <property type="protein sequence ID" value="EEU96218.1"/>
    <property type="molecule type" value="Genomic_DNA"/>
</dbReference>
<protein>
    <submittedName>
        <fullName evidence="1">Uncharacterized protein</fullName>
    </submittedName>
</protein>
<dbReference type="HOGENOM" id="CLU_3168309_0_0_9"/>
<proteinExistence type="predicted"/>
<accession>C7H7B1</accession>
<evidence type="ECO:0000313" key="2">
    <source>
        <dbReference type="Proteomes" id="UP000004619"/>
    </source>
</evidence>
<comment type="caution">
    <text evidence="1">The sequence shown here is derived from an EMBL/GenBank/DDBJ whole genome shotgun (WGS) entry which is preliminary data.</text>
</comment>
<sequence>MKKLRGRRFFALRIARRGQIWYNDLKQTTKKRGGAHGSKTHLPVLHG</sequence>
<dbReference type="STRING" id="411483.FAEPRAA2165_02195"/>
<dbReference type="AlphaFoldDB" id="C7H7B1"/>
<organism evidence="1 2">
    <name type="scientific">Faecalibacterium duncaniae (strain DSM 17677 / JCM 31915 / A2-165)</name>
    <name type="common">Faecalibacterium prausnitzii</name>
    <dbReference type="NCBI Taxonomy" id="411483"/>
    <lineage>
        <taxon>Bacteria</taxon>
        <taxon>Bacillati</taxon>
        <taxon>Bacillota</taxon>
        <taxon>Clostridia</taxon>
        <taxon>Eubacteriales</taxon>
        <taxon>Oscillospiraceae</taxon>
        <taxon>Faecalibacterium</taxon>
    </lineage>
</organism>
<evidence type="ECO:0000313" key="1">
    <source>
        <dbReference type="EMBL" id="EEU96218.1"/>
    </source>
</evidence>
<gene>
    <name evidence="1" type="ORF">FAEPRAA2165_02195</name>
</gene>
<dbReference type="Proteomes" id="UP000004619">
    <property type="component" value="Unassembled WGS sequence"/>
</dbReference>
<reference evidence="1" key="1">
    <citation type="submission" date="2009-08" db="EMBL/GenBank/DDBJ databases">
        <authorList>
            <person name="Weinstock G."/>
            <person name="Sodergren E."/>
            <person name="Clifton S."/>
            <person name="Fulton L."/>
            <person name="Fulton B."/>
            <person name="Courtney L."/>
            <person name="Fronick C."/>
            <person name="Harrison M."/>
            <person name="Strong C."/>
            <person name="Farmer C."/>
            <person name="Delahaunty K."/>
            <person name="Markovic C."/>
            <person name="Hall O."/>
            <person name="Minx P."/>
            <person name="Tomlinson C."/>
            <person name="Mitreva M."/>
            <person name="Nelson J."/>
            <person name="Hou S."/>
            <person name="Wollam A."/>
            <person name="Pepin K.H."/>
            <person name="Johnson M."/>
            <person name="Bhonagiri V."/>
            <person name="Nash W.E."/>
            <person name="Warren W."/>
            <person name="Chinwalla A."/>
            <person name="Mardis E.R."/>
            <person name="Wilson R.K."/>
        </authorList>
    </citation>
    <scope>NUCLEOTIDE SEQUENCE [LARGE SCALE GENOMIC DNA]</scope>
    <source>
        <strain evidence="1">A2-165</strain>
    </source>
</reference>
<name>C7H7B1_FAED2</name>